<feature type="region of interest" description="Disordered" evidence="8">
    <location>
        <begin position="316"/>
        <end position="336"/>
    </location>
</feature>
<dbReference type="Gene3D" id="3.40.30.10">
    <property type="entry name" value="Glutaredoxin"/>
    <property type="match status" value="1"/>
</dbReference>
<dbReference type="Pfam" id="PF10780">
    <property type="entry name" value="MRP_L53"/>
    <property type="match status" value="1"/>
</dbReference>
<feature type="compositionally biased region" description="Polar residues" evidence="8">
    <location>
        <begin position="247"/>
        <end position="272"/>
    </location>
</feature>
<dbReference type="PANTHER" id="PTHR33400">
    <property type="entry name" value="ZINC FINGER CCCH DOMAIN-CONTAINING PROTEIN 6-RELATED"/>
    <property type="match status" value="1"/>
</dbReference>
<dbReference type="Proteomes" id="UP001289374">
    <property type="component" value="Unassembled WGS sequence"/>
</dbReference>
<keyword evidence="10" id="KW-1185">Reference proteome</keyword>
<gene>
    <name evidence="9" type="ORF">Sango_2139900</name>
</gene>
<dbReference type="GO" id="GO:0005840">
    <property type="term" value="C:ribosome"/>
    <property type="evidence" value="ECO:0007669"/>
    <property type="project" value="UniProtKB-KW"/>
</dbReference>
<reference evidence="9" key="1">
    <citation type="submission" date="2020-06" db="EMBL/GenBank/DDBJ databases">
        <authorList>
            <person name="Li T."/>
            <person name="Hu X."/>
            <person name="Zhang T."/>
            <person name="Song X."/>
            <person name="Zhang H."/>
            <person name="Dai N."/>
            <person name="Sheng W."/>
            <person name="Hou X."/>
            <person name="Wei L."/>
        </authorList>
    </citation>
    <scope>NUCLEOTIDE SEQUENCE</scope>
    <source>
        <strain evidence="9">K16</strain>
        <tissue evidence="9">Leaf</tissue>
    </source>
</reference>
<dbReference type="GO" id="GO:0003677">
    <property type="term" value="F:DNA binding"/>
    <property type="evidence" value="ECO:0007669"/>
    <property type="project" value="UniProtKB-KW"/>
</dbReference>
<evidence type="ECO:0000256" key="4">
    <source>
        <dbReference type="ARBA" id="ARBA00023125"/>
    </source>
</evidence>
<protein>
    <recommendedName>
        <fullName evidence="7">Large ribosomal subunit protein mL53</fullName>
    </recommendedName>
</protein>
<feature type="compositionally biased region" description="Polar residues" evidence="8">
    <location>
        <begin position="390"/>
        <end position="405"/>
    </location>
</feature>
<feature type="compositionally biased region" description="Low complexity" evidence="8">
    <location>
        <begin position="273"/>
        <end position="287"/>
    </location>
</feature>
<evidence type="ECO:0000256" key="7">
    <source>
        <dbReference type="ARBA" id="ARBA00035180"/>
    </source>
</evidence>
<dbReference type="InterPro" id="IPR019716">
    <property type="entry name" value="Ribosomal_mL53"/>
</dbReference>
<feature type="region of interest" description="Disordered" evidence="8">
    <location>
        <begin position="247"/>
        <end position="303"/>
    </location>
</feature>
<feature type="compositionally biased region" description="Basic and acidic residues" evidence="8">
    <location>
        <begin position="316"/>
        <end position="325"/>
    </location>
</feature>
<dbReference type="AlphaFoldDB" id="A0AAE1WCN5"/>
<evidence type="ECO:0000256" key="6">
    <source>
        <dbReference type="ARBA" id="ARBA00023274"/>
    </source>
</evidence>
<keyword evidence="4" id="KW-0238">DNA-binding</keyword>
<accession>A0AAE1WCN5</accession>
<evidence type="ECO:0000313" key="9">
    <source>
        <dbReference type="EMBL" id="KAK4390766.1"/>
    </source>
</evidence>
<evidence type="ECO:0000256" key="3">
    <source>
        <dbReference type="ARBA" id="ARBA00022980"/>
    </source>
</evidence>
<feature type="region of interest" description="Disordered" evidence="8">
    <location>
        <begin position="561"/>
        <end position="585"/>
    </location>
</feature>
<evidence type="ECO:0000256" key="5">
    <source>
        <dbReference type="ARBA" id="ARBA00023128"/>
    </source>
</evidence>
<feature type="region of interest" description="Disordered" evidence="8">
    <location>
        <begin position="1"/>
        <end position="27"/>
    </location>
</feature>
<name>A0AAE1WCN5_9LAMI</name>
<dbReference type="GO" id="GO:1990904">
    <property type="term" value="C:ribonucleoprotein complex"/>
    <property type="evidence" value="ECO:0007669"/>
    <property type="project" value="UniProtKB-KW"/>
</dbReference>
<keyword evidence="5" id="KW-0496">Mitochondrion</keyword>
<comment type="similarity">
    <text evidence="2">Belongs to the mitochondrion-specific ribosomal protein mL53 family.</text>
</comment>
<evidence type="ECO:0000256" key="1">
    <source>
        <dbReference type="ARBA" id="ARBA00004173"/>
    </source>
</evidence>
<comment type="subcellular location">
    <subcellularLocation>
        <location evidence="1">Mitochondrion</location>
    </subcellularLocation>
</comment>
<feature type="region of interest" description="Disordered" evidence="8">
    <location>
        <begin position="379"/>
        <end position="408"/>
    </location>
</feature>
<feature type="region of interest" description="Disordered" evidence="8">
    <location>
        <begin position="51"/>
        <end position="83"/>
    </location>
</feature>
<sequence>MGAQDHLQAKAFSGGMGSDDNLPPGFEGIQPANPWIVKLAQIPLAKWKCPPRPKPLASSKQTGSPVLVPGGIGEEGEEGSQRDLVDSTWRVVAGEESREIEAQNQREMRVLEAIYPRPSAIPPNPSALVGAEDSSVNDRFTPLPQHSSHATFSTPGSSSINLHANGFPAASVEPDIVAAAQAALTSVMSNADQGNLIDRELLIKILSDPKMIEQLVINHATQNAPSSSTQNMPSSSHFHNVPATGAQTVVSSSTQHMPSSNLLPSVGMQNVASSSTPSVHNSPSTSSQYIPDLRSPPKSSFDPVNIAVNRREALSAHGSRPELIAHSRPTATGPFYPPSRMGSIPNIRPSVPDVISAPSPSAGAPVTKDINYYKSLIQQHGGERRETMPQFAQQSNQPPGSSQEPLNVMKPRESKPKIMKPCIYFNSSRDAEMALTAPISTICHPAKEPLEKRKRRGEKEEMLKFLSKIRIEFNALDPRAASCMEFLAQCHARNAKESNPTCQVQVNRRTDDSPPKITVTFVNGVEETFDANLTPAQDIRNSILEKGQYIEAEQMFREAGEKWPVDIPEEELRQPCGRGQEEKQQ</sequence>
<evidence type="ECO:0000256" key="8">
    <source>
        <dbReference type="SAM" id="MobiDB-lite"/>
    </source>
</evidence>
<dbReference type="EMBL" id="JACGWL010000012">
    <property type="protein sequence ID" value="KAK4390766.1"/>
    <property type="molecule type" value="Genomic_DNA"/>
</dbReference>
<evidence type="ECO:0000256" key="2">
    <source>
        <dbReference type="ARBA" id="ARBA00005557"/>
    </source>
</evidence>
<proteinExistence type="inferred from homology"/>
<organism evidence="9 10">
    <name type="scientific">Sesamum angolense</name>
    <dbReference type="NCBI Taxonomy" id="2727404"/>
    <lineage>
        <taxon>Eukaryota</taxon>
        <taxon>Viridiplantae</taxon>
        <taxon>Streptophyta</taxon>
        <taxon>Embryophyta</taxon>
        <taxon>Tracheophyta</taxon>
        <taxon>Spermatophyta</taxon>
        <taxon>Magnoliopsida</taxon>
        <taxon>eudicotyledons</taxon>
        <taxon>Gunneridae</taxon>
        <taxon>Pentapetalae</taxon>
        <taxon>asterids</taxon>
        <taxon>lamiids</taxon>
        <taxon>Lamiales</taxon>
        <taxon>Pedaliaceae</taxon>
        <taxon>Sesamum</taxon>
    </lineage>
</organism>
<evidence type="ECO:0000313" key="10">
    <source>
        <dbReference type="Proteomes" id="UP001289374"/>
    </source>
</evidence>
<dbReference type="GO" id="GO:0005739">
    <property type="term" value="C:mitochondrion"/>
    <property type="evidence" value="ECO:0007669"/>
    <property type="project" value="UniProtKB-SubCell"/>
</dbReference>
<feature type="region of interest" description="Disordered" evidence="8">
    <location>
        <begin position="222"/>
        <end position="241"/>
    </location>
</feature>
<keyword evidence="6" id="KW-0687">Ribonucleoprotein</keyword>
<reference evidence="9" key="2">
    <citation type="journal article" date="2024" name="Plant">
        <title>Genomic evolution and insights into agronomic trait innovations of Sesamum species.</title>
        <authorList>
            <person name="Miao H."/>
            <person name="Wang L."/>
            <person name="Qu L."/>
            <person name="Liu H."/>
            <person name="Sun Y."/>
            <person name="Le M."/>
            <person name="Wang Q."/>
            <person name="Wei S."/>
            <person name="Zheng Y."/>
            <person name="Lin W."/>
            <person name="Duan Y."/>
            <person name="Cao H."/>
            <person name="Xiong S."/>
            <person name="Wang X."/>
            <person name="Wei L."/>
            <person name="Li C."/>
            <person name="Ma Q."/>
            <person name="Ju M."/>
            <person name="Zhao R."/>
            <person name="Li G."/>
            <person name="Mu C."/>
            <person name="Tian Q."/>
            <person name="Mei H."/>
            <person name="Zhang T."/>
            <person name="Gao T."/>
            <person name="Zhang H."/>
        </authorList>
    </citation>
    <scope>NUCLEOTIDE SEQUENCE</scope>
    <source>
        <strain evidence="9">K16</strain>
    </source>
</reference>
<feature type="compositionally biased region" description="Low complexity" evidence="8">
    <location>
        <begin position="226"/>
        <end position="236"/>
    </location>
</feature>
<keyword evidence="3" id="KW-0689">Ribosomal protein</keyword>
<dbReference type="PANTHER" id="PTHR33400:SF2">
    <property type="entry name" value="ZINC FINGER CCCH DOMAIN-CONTAINING PROTEIN 6"/>
    <property type="match status" value="1"/>
</dbReference>
<comment type="caution">
    <text evidence="9">The sequence shown here is derived from an EMBL/GenBank/DDBJ whole genome shotgun (WGS) entry which is preliminary data.</text>
</comment>